<feature type="repeat" description="ANK" evidence="1">
    <location>
        <begin position="48"/>
        <end position="80"/>
    </location>
</feature>
<gene>
    <name evidence="2" type="ORF">BCR36DRAFT_588536</name>
</gene>
<organism evidence="2 3">
    <name type="scientific">Piromyces finnis</name>
    <dbReference type="NCBI Taxonomy" id="1754191"/>
    <lineage>
        <taxon>Eukaryota</taxon>
        <taxon>Fungi</taxon>
        <taxon>Fungi incertae sedis</taxon>
        <taxon>Chytridiomycota</taxon>
        <taxon>Chytridiomycota incertae sedis</taxon>
        <taxon>Neocallimastigomycetes</taxon>
        <taxon>Neocallimastigales</taxon>
        <taxon>Neocallimastigaceae</taxon>
        <taxon>Piromyces</taxon>
    </lineage>
</organism>
<dbReference type="AlphaFoldDB" id="A0A1Y1UA40"/>
<sequence>MFIAFDIPIFDILIYAIKNNAFLDIIKYIIEKTPYTELNYGVKEHHKSFKIPLFEAIAKNNFKIADLLIEKGADLNYEYYRSWCKVDDIWDYVFRYCGQKKGLSLEISYNQYLDDKRKEIEEREKRRIDLINKYFTPRK</sequence>
<reference evidence="2 3" key="1">
    <citation type="submission" date="2016-08" db="EMBL/GenBank/DDBJ databases">
        <title>Genomes of anaerobic fungi encode conserved fungal cellulosomes for biomass hydrolysis.</title>
        <authorList>
            <consortium name="DOE Joint Genome Institute"/>
            <person name="Haitjema C.H."/>
            <person name="Gilmore S.P."/>
            <person name="Henske J.K."/>
            <person name="Solomon K.V."/>
            <person name="De Groot R."/>
            <person name="Kuo A."/>
            <person name="Mondo S.J."/>
            <person name="Salamov A.A."/>
            <person name="Labutti K."/>
            <person name="Zhao Z."/>
            <person name="Chiniquy J."/>
            <person name="Barry K."/>
            <person name="Brewer H.M."/>
            <person name="Purvine S.O."/>
            <person name="Wright A.T."/>
            <person name="Boxma B."/>
            <person name="Van Alen T."/>
            <person name="Hackstein J.H."/>
            <person name="Baker S.E."/>
            <person name="Grigoriev I.V."/>
            <person name="O'Malley M.A."/>
        </authorList>
    </citation>
    <scope>NUCLEOTIDE SEQUENCE [LARGE SCALE GENOMIC DNA]</scope>
    <source>
        <strain evidence="3">finn</strain>
    </source>
</reference>
<dbReference type="PROSITE" id="PS50088">
    <property type="entry name" value="ANK_REPEAT"/>
    <property type="match status" value="1"/>
</dbReference>
<comment type="caution">
    <text evidence="2">The sequence shown here is derived from an EMBL/GenBank/DDBJ whole genome shotgun (WGS) entry which is preliminary data.</text>
</comment>
<keyword evidence="1" id="KW-0040">ANK repeat</keyword>
<dbReference type="InterPro" id="IPR002110">
    <property type="entry name" value="Ankyrin_rpt"/>
</dbReference>
<accession>A0A1Y1UA40</accession>
<evidence type="ECO:0000256" key="1">
    <source>
        <dbReference type="PROSITE-ProRule" id="PRU00023"/>
    </source>
</evidence>
<dbReference type="SUPFAM" id="SSF140860">
    <property type="entry name" value="Pseudo ankyrin repeat-like"/>
    <property type="match status" value="1"/>
</dbReference>
<evidence type="ECO:0000313" key="2">
    <source>
        <dbReference type="EMBL" id="ORX34888.1"/>
    </source>
</evidence>
<proteinExistence type="predicted"/>
<dbReference type="InterPro" id="IPR036770">
    <property type="entry name" value="Ankyrin_rpt-contain_sf"/>
</dbReference>
<dbReference type="Pfam" id="PF00023">
    <property type="entry name" value="Ank"/>
    <property type="match status" value="1"/>
</dbReference>
<reference evidence="2 3" key="2">
    <citation type="submission" date="2016-08" db="EMBL/GenBank/DDBJ databases">
        <title>Pervasive Adenine N6-methylation of Active Genes in Fungi.</title>
        <authorList>
            <consortium name="DOE Joint Genome Institute"/>
            <person name="Mondo S.J."/>
            <person name="Dannebaum R.O."/>
            <person name="Kuo R.C."/>
            <person name="Labutti K."/>
            <person name="Haridas S."/>
            <person name="Kuo A."/>
            <person name="Salamov A."/>
            <person name="Ahrendt S.R."/>
            <person name="Lipzen A."/>
            <person name="Sullivan W."/>
            <person name="Andreopoulos W.B."/>
            <person name="Clum A."/>
            <person name="Lindquist E."/>
            <person name="Daum C."/>
            <person name="Ramamoorthy G.K."/>
            <person name="Gryganskyi A."/>
            <person name="Culley D."/>
            <person name="Magnuson J.K."/>
            <person name="James T.Y."/>
            <person name="O'Malley M.A."/>
            <person name="Stajich J.E."/>
            <person name="Spatafora J.W."/>
            <person name="Visel A."/>
            <person name="Grigoriev I.V."/>
        </authorList>
    </citation>
    <scope>NUCLEOTIDE SEQUENCE [LARGE SCALE GENOMIC DNA]</scope>
    <source>
        <strain evidence="3">finn</strain>
    </source>
</reference>
<protein>
    <submittedName>
        <fullName evidence="2">Uncharacterized protein</fullName>
    </submittedName>
</protein>
<evidence type="ECO:0000313" key="3">
    <source>
        <dbReference type="Proteomes" id="UP000193719"/>
    </source>
</evidence>
<dbReference type="Proteomes" id="UP000193719">
    <property type="component" value="Unassembled WGS sequence"/>
</dbReference>
<name>A0A1Y1UA40_9FUNG</name>
<dbReference type="SMART" id="SM00248">
    <property type="entry name" value="ANK"/>
    <property type="match status" value="2"/>
</dbReference>
<dbReference type="Gene3D" id="1.25.40.20">
    <property type="entry name" value="Ankyrin repeat-containing domain"/>
    <property type="match status" value="1"/>
</dbReference>
<dbReference type="EMBL" id="MCFH01000181">
    <property type="protein sequence ID" value="ORX34888.1"/>
    <property type="molecule type" value="Genomic_DNA"/>
</dbReference>
<keyword evidence="3" id="KW-1185">Reference proteome</keyword>